<keyword evidence="2" id="KW-0808">Transferase</keyword>
<dbReference type="Gene3D" id="3.20.20.20">
    <property type="entry name" value="Dihydropteroate synthase-like"/>
    <property type="match status" value="1"/>
</dbReference>
<evidence type="ECO:0000313" key="2">
    <source>
        <dbReference type="EMBL" id="EFK97859.1"/>
    </source>
</evidence>
<name>D9PEZ2_9ZZZZ</name>
<dbReference type="EC" id="2.5.1.15" evidence="2"/>
<dbReference type="SUPFAM" id="SSF51717">
    <property type="entry name" value="Dihydropteroate synthetase-like"/>
    <property type="match status" value="1"/>
</dbReference>
<accession>D9PEZ2</accession>
<sequence>MKRLNNNSYYLERKKYSLTAGNFNITLGKTTKIIGIINLTPDSFSNDGCILKSKDPNVIALNLAYKHIKDGADILDIGGESTRPG</sequence>
<protein>
    <submittedName>
        <fullName evidence="2">Dihydropteroate synthase domain containing protein</fullName>
        <ecNumber evidence="2">2.5.1.15</ecNumber>
    </submittedName>
</protein>
<dbReference type="AlphaFoldDB" id="D9PEZ2"/>
<feature type="non-terminal residue" evidence="2">
    <location>
        <position position="85"/>
    </location>
</feature>
<feature type="domain" description="Pterin-binding" evidence="1">
    <location>
        <begin position="31"/>
        <end position="85"/>
    </location>
</feature>
<dbReference type="PROSITE" id="PS00793">
    <property type="entry name" value="DHPS_2"/>
    <property type="match status" value="1"/>
</dbReference>
<comment type="caution">
    <text evidence="2">The sequence shown here is derived from an EMBL/GenBank/DDBJ whole genome shotgun (WGS) entry which is preliminary data.</text>
</comment>
<dbReference type="InterPro" id="IPR011005">
    <property type="entry name" value="Dihydropteroate_synth-like_sf"/>
</dbReference>
<gene>
    <name evidence="2" type="ORF">LDC_0070</name>
</gene>
<dbReference type="InterPro" id="IPR000489">
    <property type="entry name" value="Pterin-binding_dom"/>
</dbReference>
<dbReference type="Pfam" id="PF00809">
    <property type="entry name" value="Pterin_bind"/>
    <property type="match status" value="1"/>
</dbReference>
<dbReference type="InterPro" id="IPR045031">
    <property type="entry name" value="DHP_synth-like"/>
</dbReference>
<dbReference type="PANTHER" id="PTHR20941:SF1">
    <property type="entry name" value="FOLIC ACID SYNTHESIS PROTEIN FOL1"/>
    <property type="match status" value="1"/>
</dbReference>
<dbReference type="GO" id="GO:0004156">
    <property type="term" value="F:dihydropteroate synthase activity"/>
    <property type="evidence" value="ECO:0007669"/>
    <property type="project" value="UniProtKB-EC"/>
</dbReference>
<organism evidence="2">
    <name type="scientific">sediment metagenome</name>
    <dbReference type="NCBI Taxonomy" id="749907"/>
    <lineage>
        <taxon>unclassified sequences</taxon>
        <taxon>metagenomes</taxon>
        <taxon>ecological metagenomes</taxon>
    </lineage>
</organism>
<dbReference type="EMBL" id="ADZX01000005">
    <property type="protein sequence ID" value="EFK97859.1"/>
    <property type="molecule type" value="Genomic_DNA"/>
</dbReference>
<dbReference type="PANTHER" id="PTHR20941">
    <property type="entry name" value="FOLATE SYNTHESIS PROTEINS"/>
    <property type="match status" value="1"/>
</dbReference>
<reference evidence="2" key="2">
    <citation type="journal article" date="2011" name="Microb. Ecol.">
        <title>Taxonomic and Functional Metagenomic Profiling of the Microbial Community in the Anoxic Sediment of a Sub-saline Shallow Lake (Laguna de Carrizo, Central Spain).</title>
        <authorList>
            <person name="Ferrer M."/>
            <person name="Guazzaroni M.E."/>
            <person name="Richter M."/>
            <person name="Garcia-Salamanca A."/>
            <person name="Yarza P."/>
            <person name="Suarez-Suarez A."/>
            <person name="Solano J."/>
            <person name="Alcaide M."/>
            <person name="van Dillewijn P."/>
            <person name="Molina-Henares M.A."/>
            <person name="Lopez-Cortes N."/>
            <person name="Al-Ramahi Y."/>
            <person name="Guerrero C."/>
            <person name="Acosta A."/>
            <person name="de Eugenio L.I."/>
            <person name="Martinez V."/>
            <person name="Marques S."/>
            <person name="Rojo F."/>
            <person name="Santero E."/>
            <person name="Genilloud O."/>
            <person name="Perez-Perez J."/>
            <person name="Rossello-Mora R."/>
            <person name="Ramos J.L."/>
        </authorList>
    </citation>
    <scope>NUCLEOTIDE SEQUENCE</scope>
</reference>
<reference evidence="2" key="1">
    <citation type="submission" date="2010-07" db="EMBL/GenBank/DDBJ databases">
        <authorList>
            <consortium name="CONSOLIDER consortium CSD2007-00005"/>
            <person name="Guazzaroni M.-E."/>
            <person name="Richter M."/>
            <person name="Garcia-Salamanca A."/>
            <person name="Yarza P."/>
            <person name="Ferrer M."/>
        </authorList>
    </citation>
    <scope>NUCLEOTIDE SEQUENCE</scope>
</reference>
<proteinExistence type="predicted"/>
<dbReference type="GO" id="GO:0046654">
    <property type="term" value="P:tetrahydrofolate biosynthetic process"/>
    <property type="evidence" value="ECO:0007669"/>
    <property type="project" value="TreeGrafter"/>
</dbReference>
<evidence type="ECO:0000259" key="1">
    <source>
        <dbReference type="PROSITE" id="PS50972"/>
    </source>
</evidence>
<dbReference type="PROSITE" id="PS50972">
    <property type="entry name" value="PTERIN_BINDING"/>
    <property type="match status" value="1"/>
</dbReference>